<dbReference type="Gene3D" id="1.10.1760.20">
    <property type="match status" value="1"/>
</dbReference>
<keyword evidence="2" id="KW-1133">Transmembrane helix</keyword>
<protein>
    <submittedName>
        <fullName evidence="3">BioX family protein</fullName>
    </submittedName>
</protein>
<evidence type="ECO:0000256" key="2">
    <source>
        <dbReference type="SAM" id="Phobius"/>
    </source>
</evidence>
<proteinExistence type="predicted"/>
<dbReference type="AlphaFoldDB" id="D3LT62"/>
<dbReference type="RefSeq" id="WP_009369456.1">
    <property type="nucleotide sequence ID" value="NZ_ADGP01000008.1"/>
</dbReference>
<feature type="transmembrane region" description="Helical" evidence="2">
    <location>
        <begin position="119"/>
        <end position="140"/>
    </location>
</feature>
<feature type="transmembrane region" description="Helical" evidence="2">
    <location>
        <begin position="146"/>
        <end position="169"/>
    </location>
</feature>
<name>D3LT62_9FIRM</name>
<dbReference type="eggNOG" id="ENOG50302Q0">
    <property type="taxonomic scope" value="Bacteria"/>
</dbReference>
<reference evidence="4" key="1">
    <citation type="submission" date="2009-12" db="EMBL/GenBank/DDBJ databases">
        <title>Sequence of Clostridiales genomosp. BVAB3 str. UPII9-5.</title>
        <authorList>
            <person name="Madupu R."/>
            <person name="Durkin A.S."/>
            <person name="Torralba M."/>
            <person name="Methe B."/>
            <person name="Sutton G.G."/>
            <person name="Strausberg R.L."/>
            <person name="Nelson K.E."/>
        </authorList>
    </citation>
    <scope>NUCLEOTIDE SEQUENCE [LARGE SCALE GENOMIC DNA]</scope>
    <source>
        <strain evidence="4">28L</strain>
    </source>
</reference>
<gene>
    <name evidence="3" type="ORF">HMPREF0889_0048</name>
</gene>
<organism evidence="3 4">
    <name type="scientific">Megasphaera lornae</name>
    <dbReference type="NCBI Taxonomy" id="1000568"/>
    <lineage>
        <taxon>Bacteria</taxon>
        <taxon>Bacillati</taxon>
        <taxon>Bacillota</taxon>
        <taxon>Negativicutes</taxon>
        <taxon>Veillonellales</taxon>
        <taxon>Veillonellaceae</taxon>
        <taxon>Megasphaera</taxon>
    </lineage>
</organism>
<dbReference type="Proteomes" id="UP000003242">
    <property type="component" value="Unassembled WGS sequence"/>
</dbReference>
<feature type="transmembrane region" description="Helical" evidence="2">
    <location>
        <begin position="80"/>
        <end position="107"/>
    </location>
</feature>
<sequence>METVKHTALSANETAGKEPKKKSGTGRDICQIALLAALIGVSGMFKIPGIFPGTEFQLSASIAVGICGVFGFKKYITAGIIASVISLLLGVQTLISVCIAMTFRLTVGVVWMALGSSRVFYALSGPLGTTAARAVITLILGKGFTAMWLAACPGMVFTALTSFLAAHLLRRCQRAVQRR</sequence>
<accession>D3LT62</accession>
<feature type="region of interest" description="Disordered" evidence="1">
    <location>
        <begin position="1"/>
        <end position="24"/>
    </location>
</feature>
<dbReference type="EMBL" id="ADGP01000008">
    <property type="protein sequence ID" value="EFD94632.1"/>
    <property type="molecule type" value="Genomic_DNA"/>
</dbReference>
<evidence type="ECO:0000313" key="3">
    <source>
        <dbReference type="EMBL" id="EFD94632.1"/>
    </source>
</evidence>
<dbReference type="STRING" id="699218.HMPREF0889_0048"/>
<keyword evidence="2" id="KW-0812">Transmembrane</keyword>
<keyword evidence="2" id="KW-0472">Membrane</keyword>
<evidence type="ECO:0000313" key="4">
    <source>
        <dbReference type="Proteomes" id="UP000003242"/>
    </source>
</evidence>
<feature type="transmembrane region" description="Helical" evidence="2">
    <location>
        <begin position="29"/>
        <end position="51"/>
    </location>
</feature>
<comment type="caution">
    <text evidence="3">The sequence shown here is derived from an EMBL/GenBank/DDBJ whole genome shotgun (WGS) entry which is preliminary data.</text>
</comment>
<evidence type="ECO:0000256" key="1">
    <source>
        <dbReference type="SAM" id="MobiDB-lite"/>
    </source>
</evidence>
<dbReference type="OrthoDB" id="1750926at2"/>